<accession>A0A7Y9JYQ8</accession>
<feature type="transmembrane region" description="Helical" evidence="1">
    <location>
        <begin position="30"/>
        <end position="50"/>
    </location>
</feature>
<protein>
    <submittedName>
        <fullName evidence="4">Uncharacterized protein (DUF305 family)</fullName>
    </submittedName>
</protein>
<dbReference type="PANTHER" id="PTHR36933:SF1">
    <property type="entry name" value="SLL0788 PROTEIN"/>
    <property type="match status" value="1"/>
</dbReference>
<dbReference type="Proteomes" id="UP000618382">
    <property type="component" value="Unassembled WGS sequence"/>
</dbReference>
<keyword evidence="1" id="KW-1133">Transmembrane helix</keyword>
<evidence type="ECO:0000256" key="1">
    <source>
        <dbReference type="SAM" id="Phobius"/>
    </source>
</evidence>
<comment type="caution">
    <text evidence="4">The sequence shown here is derived from an EMBL/GenBank/DDBJ whole genome shotgun (WGS) entry which is preliminary data.</text>
</comment>
<dbReference type="Gene3D" id="1.20.1260.10">
    <property type="match status" value="1"/>
</dbReference>
<dbReference type="EMBL" id="BONN01000008">
    <property type="protein sequence ID" value="GIG33531.1"/>
    <property type="molecule type" value="Genomic_DNA"/>
</dbReference>
<dbReference type="PANTHER" id="PTHR36933">
    <property type="entry name" value="SLL0788 PROTEIN"/>
    <property type="match status" value="1"/>
</dbReference>
<keyword evidence="6" id="KW-1185">Reference proteome</keyword>
<dbReference type="EMBL" id="JACCBK010000001">
    <property type="protein sequence ID" value="NYD88023.1"/>
    <property type="molecule type" value="Genomic_DNA"/>
</dbReference>
<organism evidence="4 5">
    <name type="scientific">Cellulomonas oligotrophica</name>
    <dbReference type="NCBI Taxonomy" id="931536"/>
    <lineage>
        <taxon>Bacteria</taxon>
        <taxon>Bacillati</taxon>
        <taxon>Actinomycetota</taxon>
        <taxon>Actinomycetes</taxon>
        <taxon>Micrococcales</taxon>
        <taxon>Cellulomonadaceae</taxon>
        <taxon>Cellulomonas</taxon>
    </lineage>
</organism>
<dbReference type="RefSeq" id="WP_239072950.1">
    <property type="nucleotide sequence ID" value="NZ_BAABFI010000006.1"/>
</dbReference>
<name>A0A7Y9JYQ8_9CELL</name>
<evidence type="ECO:0000313" key="4">
    <source>
        <dbReference type="EMBL" id="NYD88023.1"/>
    </source>
</evidence>
<evidence type="ECO:0000259" key="2">
    <source>
        <dbReference type="Pfam" id="PF03713"/>
    </source>
</evidence>
<reference evidence="4 5" key="1">
    <citation type="submission" date="2020-07" db="EMBL/GenBank/DDBJ databases">
        <title>Sequencing the genomes of 1000 actinobacteria strains.</title>
        <authorList>
            <person name="Klenk H.-P."/>
        </authorList>
    </citation>
    <scope>NUCLEOTIDE SEQUENCE [LARGE SCALE GENOMIC DNA]</scope>
    <source>
        <strain evidence="4 5">DSM 24482</strain>
    </source>
</reference>
<gene>
    <name evidence="4" type="ORF">BKA21_003572</name>
    <name evidence="3" type="ORF">Col01nite_26900</name>
</gene>
<keyword evidence="1" id="KW-0472">Membrane</keyword>
<evidence type="ECO:0000313" key="5">
    <source>
        <dbReference type="Proteomes" id="UP000577956"/>
    </source>
</evidence>
<sequence length="233" mass="24507">MTSDPAAGAAETPSALVRTWRALDGAGRTVVAAGVVLALLVGLAAGGLLVGRPGRAVPTEGSVDAGFARDMQAHHGQAVELSVMLRDRSDDPVLRAIALDILTAQQQQVGQMFAWLRVWGLPQSGEADPMAWMAGEHGHAGAGGALADMPGWVQPADLRRLEQADGVEAERIFLALMIDHHLGGVEMARYAVEHAQDAQVVRLAEGIVTAQEREVTVLRDLLDERGGPLPADA</sequence>
<dbReference type="InterPro" id="IPR005183">
    <property type="entry name" value="DUF305_CopM-like"/>
</dbReference>
<evidence type="ECO:0000313" key="3">
    <source>
        <dbReference type="EMBL" id="GIG33531.1"/>
    </source>
</evidence>
<reference evidence="3 6" key="2">
    <citation type="submission" date="2021-01" db="EMBL/GenBank/DDBJ databases">
        <title>Whole genome shotgun sequence of Cellulomonas oligotrophica NBRC 109435.</title>
        <authorList>
            <person name="Komaki H."/>
            <person name="Tamura T."/>
        </authorList>
    </citation>
    <scope>NUCLEOTIDE SEQUENCE [LARGE SCALE GENOMIC DNA]</scope>
    <source>
        <strain evidence="3 6">NBRC 109435</strain>
    </source>
</reference>
<dbReference type="Pfam" id="PF03713">
    <property type="entry name" value="DUF305"/>
    <property type="match status" value="1"/>
</dbReference>
<dbReference type="AlphaFoldDB" id="A0A7Y9JYQ8"/>
<proteinExistence type="predicted"/>
<dbReference type="InterPro" id="IPR012347">
    <property type="entry name" value="Ferritin-like"/>
</dbReference>
<keyword evidence="1" id="KW-0812">Transmembrane</keyword>
<dbReference type="Proteomes" id="UP000577956">
    <property type="component" value="Unassembled WGS sequence"/>
</dbReference>
<evidence type="ECO:0000313" key="6">
    <source>
        <dbReference type="Proteomes" id="UP000618382"/>
    </source>
</evidence>
<feature type="domain" description="DUF305" evidence="2">
    <location>
        <begin position="64"/>
        <end position="222"/>
    </location>
</feature>